<dbReference type="RefSeq" id="WP_036962764.1">
    <property type="nucleotide sequence ID" value="NZ_JALD01000051.1"/>
</dbReference>
<sequence>MQDIPLNAVPNQRLRVSLGGDEWELTIKVARATMCCDVKRNDVTVLQGLRIMPNQPLIPYRYLSGNGNFAFITENDELPWWERFGQSHSLVWWGEDD</sequence>
<proteinExistence type="predicted"/>
<dbReference type="AlphaFoldDB" id="A0AAV3M4J6"/>
<dbReference type="Pfam" id="PF22479">
    <property type="entry name" value="Pam3_gp18"/>
    <property type="match status" value="1"/>
</dbReference>
<feature type="domain" description="Cyanophage baseplate Pam3 plug gp18" evidence="1">
    <location>
        <begin position="1"/>
        <end position="93"/>
    </location>
</feature>
<gene>
    <name evidence="2" type="ORF">HMPREF1563_2046</name>
</gene>
<name>A0AAV3M4J6_9GAMM</name>
<dbReference type="EMBL" id="JALD01000051">
    <property type="protein sequence ID" value="EUD10454.1"/>
    <property type="molecule type" value="Genomic_DNA"/>
</dbReference>
<protein>
    <recommendedName>
        <fullName evidence="1">Cyanophage baseplate Pam3 plug gp18 domain-containing protein</fullName>
    </recommendedName>
</protein>
<reference evidence="2 3" key="1">
    <citation type="submission" date="2014-01" db="EMBL/GenBank/DDBJ databases">
        <authorList>
            <person name="Durkin A.S."/>
            <person name="McCorrison J."/>
            <person name="Torralba M."/>
            <person name="Gillis M."/>
            <person name="Haft D.H."/>
            <person name="Methe B."/>
            <person name="Sutton G."/>
            <person name="Nelson K.E."/>
        </authorList>
    </citation>
    <scope>NUCLEOTIDE SEQUENCE [LARGE SCALE GENOMIC DNA]</scope>
    <source>
        <strain evidence="2 3">205/92</strain>
    </source>
</reference>
<comment type="caution">
    <text evidence="2">The sequence shown here is derived from an EMBL/GenBank/DDBJ whole genome shotgun (WGS) entry which is preliminary data.</text>
</comment>
<dbReference type="InterPro" id="IPR054252">
    <property type="entry name" value="Pam3_gp18"/>
</dbReference>
<evidence type="ECO:0000313" key="3">
    <source>
        <dbReference type="Proteomes" id="UP000022311"/>
    </source>
</evidence>
<dbReference type="Proteomes" id="UP000022311">
    <property type="component" value="Unassembled WGS sequence"/>
</dbReference>
<evidence type="ECO:0000259" key="1">
    <source>
        <dbReference type="Pfam" id="PF22479"/>
    </source>
</evidence>
<accession>A0AAV3M4J6</accession>
<organism evidence="2 3">
    <name type="scientific">Providencia alcalifaciens 205/92</name>
    <dbReference type="NCBI Taxonomy" id="1256988"/>
    <lineage>
        <taxon>Bacteria</taxon>
        <taxon>Pseudomonadati</taxon>
        <taxon>Pseudomonadota</taxon>
        <taxon>Gammaproteobacteria</taxon>
        <taxon>Enterobacterales</taxon>
        <taxon>Morganellaceae</taxon>
        <taxon>Providencia</taxon>
    </lineage>
</organism>
<evidence type="ECO:0000313" key="2">
    <source>
        <dbReference type="EMBL" id="EUD10454.1"/>
    </source>
</evidence>